<dbReference type="PROSITE" id="PS50157">
    <property type="entry name" value="ZINC_FINGER_C2H2_2"/>
    <property type="match status" value="1"/>
</dbReference>
<keyword evidence="1" id="KW-0862">Zinc</keyword>
<accession>A0A835IXH0</accession>
<sequence length="389" mass="44063">MSSWTCSQLSVVCQIDQLQKPVHMVYALTVQLLLDTKMKRKRRLGKNKGMHRRCCCCHCPSSQSPLHITHFNQILERGFSGVASVKPYLPPRPLHYIPSLVSKSGVTVFNVELLQVFRALGSESLSCKYLLGSCLTVEMWKRLLPVEVQCIVGLSESSIKGRGVKQLSWDGDNILNVKTHVAEKKLRLFGFELNPHSKETEEGDESVNSSNTVLSLREKPVKEKSPVIGIEDKKYECQFCYKEFANSQALGGHQNAHKKERLKKKRQQLQARKATIHQYLQPLQNPNAFSYYGSPAWFYEPSSYSSEFTFIDESQISFNPYDQSANANRSLHSQSYSLPTHLPDQQTCKFSLLQAHGSHENRPAIIRPSPSLPKKSCKTLDLHLGLDTL</sequence>
<evidence type="ECO:0000313" key="4">
    <source>
        <dbReference type="Proteomes" id="UP000631114"/>
    </source>
</evidence>
<reference evidence="3 4" key="1">
    <citation type="submission" date="2020-10" db="EMBL/GenBank/DDBJ databases">
        <title>The Coptis chinensis genome and diversification of protoberbering-type alkaloids.</title>
        <authorList>
            <person name="Wang B."/>
            <person name="Shu S."/>
            <person name="Song C."/>
            <person name="Liu Y."/>
        </authorList>
    </citation>
    <scope>NUCLEOTIDE SEQUENCE [LARGE SCALE GENOMIC DNA]</scope>
    <source>
        <strain evidence="3">HL-2020</strain>
        <tissue evidence="3">Leaf</tissue>
    </source>
</reference>
<dbReference type="EMBL" id="JADFTS010000001">
    <property type="protein sequence ID" value="KAF9623353.1"/>
    <property type="molecule type" value="Genomic_DNA"/>
</dbReference>
<dbReference type="GO" id="GO:0000976">
    <property type="term" value="F:transcription cis-regulatory region binding"/>
    <property type="evidence" value="ECO:0007669"/>
    <property type="project" value="TreeGrafter"/>
</dbReference>
<dbReference type="GO" id="GO:0003700">
    <property type="term" value="F:DNA-binding transcription factor activity"/>
    <property type="evidence" value="ECO:0007669"/>
    <property type="project" value="TreeGrafter"/>
</dbReference>
<gene>
    <name evidence="3" type="ORF">IFM89_000842</name>
</gene>
<dbReference type="PROSITE" id="PS00028">
    <property type="entry name" value="ZINC_FINGER_C2H2_1"/>
    <property type="match status" value="1"/>
</dbReference>
<evidence type="ECO:0000256" key="1">
    <source>
        <dbReference type="PROSITE-ProRule" id="PRU00042"/>
    </source>
</evidence>
<dbReference type="InterPro" id="IPR044299">
    <property type="entry name" value="GIS3/ZFP5/ZFP6"/>
</dbReference>
<evidence type="ECO:0000313" key="3">
    <source>
        <dbReference type="EMBL" id="KAF9623353.1"/>
    </source>
</evidence>
<organism evidence="3 4">
    <name type="scientific">Coptis chinensis</name>
    <dbReference type="NCBI Taxonomy" id="261450"/>
    <lineage>
        <taxon>Eukaryota</taxon>
        <taxon>Viridiplantae</taxon>
        <taxon>Streptophyta</taxon>
        <taxon>Embryophyta</taxon>
        <taxon>Tracheophyta</taxon>
        <taxon>Spermatophyta</taxon>
        <taxon>Magnoliopsida</taxon>
        <taxon>Ranunculales</taxon>
        <taxon>Ranunculaceae</taxon>
        <taxon>Coptidoideae</taxon>
        <taxon>Coptis</taxon>
    </lineage>
</organism>
<protein>
    <recommendedName>
        <fullName evidence="2">C2H2-type domain-containing protein</fullName>
    </recommendedName>
</protein>
<dbReference type="Gene3D" id="3.30.160.60">
    <property type="entry name" value="Classic Zinc Finger"/>
    <property type="match status" value="1"/>
</dbReference>
<comment type="caution">
    <text evidence="3">The sequence shown here is derived from an EMBL/GenBank/DDBJ whole genome shotgun (WGS) entry which is preliminary data.</text>
</comment>
<dbReference type="SUPFAM" id="SSF57667">
    <property type="entry name" value="beta-beta-alpha zinc fingers"/>
    <property type="match status" value="1"/>
</dbReference>
<evidence type="ECO:0000259" key="2">
    <source>
        <dbReference type="PROSITE" id="PS50157"/>
    </source>
</evidence>
<keyword evidence="4" id="KW-1185">Reference proteome</keyword>
<dbReference type="GO" id="GO:0010090">
    <property type="term" value="P:trichome morphogenesis"/>
    <property type="evidence" value="ECO:0007669"/>
    <property type="project" value="InterPro"/>
</dbReference>
<dbReference type="Proteomes" id="UP000631114">
    <property type="component" value="Unassembled WGS sequence"/>
</dbReference>
<dbReference type="GO" id="GO:0008270">
    <property type="term" value="F:zinc ion binding"/>
    <property type="evidence" value="ECO:0007669"/>
    <property type="project" value="UniProtKB-KW"/>
</dbReference>
<dbReference type="PANTHER" id="PTHR46353:SF5">
    <property type="entry name" value="ZINC FINGER PROTEIN 5"/>
    <property type="match status" value="1"/>
</dbReference>
<dbReference type="OrthoDB" id="1939583at2759"/>
<dbReference type="InterPro" id="IPR013087">
    <property type="entry name" value="Znf_C2H2_type"/>
</dbReference>
<dbReference type="GO" id="GO:0009740">
    <property type="term" value="P:gibberellic acid mediated signaling pathway"/>
    <property type="evidence" value="ECO:0007669"/>
    <property type="project" value="TreeGrafter"/>
</dbReference>
<dbReference type="PANTHER" id="PTHR46353">
    <property type="entry name" value="ZINC FINGER PROTEIN 5"/>
    <property type="match status" value="1"/>
</dbReference>
<dbReference type="AlphaFoldDB" id="A0A835IXH0"/>
<dbReference type="GO" id="GO:0005634">
    <property type="term" value="C:nucleus"/>
    <property type="evidence" value="ECO:0007669"/>
    <property type="project" value="TreeGrafter"/>
</dbReference>
<keyword evidence="1" id="KW-0863">Zinc-finger</keyword>
<dbReference type="GO" id="GO:0009736">
    <property type="term" value="P:cytokinin-activated signaling pathway"/>
    <property type="evidence" value="ECO:0007669"/>
    <property type="project" value="TreeGrafter"/>
</dbReference>
<feature type="domain" description="C2H2-type" evidence="2">
    <location>
        <begin position="235"/>
        <end position="262"/>
    </location>
</feature>
<keyword evidence="1" id="KW-0479">Metal-binding</keyword>
<name>A0A835IXH0_9MAGN</name>
<proteinExistence type="predicted"/>
<dbReference type="InterPro" id="IPR036236">
    <property type="entry name" value="Znf_C2H2_sf"/>
</dbReference>